<comment type="caution">
    <text evidence="1">The sequence shown here is derived from an EMBL/GenBank/DDBJ whole genome shotgun (WGS) entry which is preliminary data.</text>
</comment>
<evidence type="ECO:0000313" key="1">
    <source>
        <dbReference type="EMBL" id="KAJ7963929.1"/>
    </source>
</evidence>
<dbReference type="EMBL" id="JARAOO010000006">
    <property type="protein sequence ID" value="KAJ7963929.1"/>
    <property type="molecule type" value="Genomic_DNA"/>
</dbReference>
<accession>A0AAD7PR09</accession>
<organism evidence="1 2">
    <name type="scientific">Quillaja saponaria</name>
    <name type="common">Soap bark tree</name>
    <dbReference type="NCBI Taxonomy" id="32244"/>
    <lineage>
        <taxon>Eukaryota</taxon>
        <taxon>Viridiplantae</taxon>
        <taxon>Streptophyta</taxon>
        <taxon>Embryophyta</taxon>
        <taxon>Tracheophyta</taxon>
        <taxon>Spermatophyta</taxon>
        <taxon>Magnoliopsida</taxon>
        <taxon>eudicotyledons</taxon>
        <taxon>Gunneridae</taxon>
        <taxon>Pentapetalae</taxon>
        <taxon>rosids</taxon>
        <taxon>fabids</taxon>
        <taxon>Fabales</taxon>
        <taxon>Quillajaceae</taxon>
        <taxon>Quillaja</taxon>
    </lineage>
</organism>
<gene>
    <name evidence="1" type="ORF">O6P43_013812</name>
</gene>
<reference evidence="1" key="1">
    <citation type="journal article" date="2023" name="Science">
        <title>Elucidation of the pathway for biosynthesis of saponin adjuvants from the soapbark tree.</title>
        <authorList>
            <person name="Reed J."/>
            <person name="Orme A."/>
            <person name="El-Demerdash A."/>
            <person name="Owen C."/>
            <person name="Martin L.B.B."/>
            <person name="Misra R.C."/>
            <person name="Kikuchi S."/>
            <person name="Rejzek M."/>
            <person name="Martin A.C."/>
            <person name="Harkess A."/>
            <person name="Leebens-Mack J."/>
            <person name="Louveau T."/>
            <person name="Stephenson M.J."/>
            <person name="Osbourn A."/>
        </authorList>
    </citation>
    <scope>NUCLEOTIDE SEQUENCE</scope>
    <source>
        <strain evidence="1">S10</strain>
    </source>
</reference>
<protein>
    <submittedName>
        <fullName evidence="1">Uncharacterized protein</fullName>
    </submittedName>
</protein>
<keyword evidence="2" id="KW-1185">Reference proteome</keyword>
<proteinExistence type="predicted"/>
<dbReference type="KEGG" id="qsa:O6P43_013812"/>
<dbReference type="Proteomes" id="UP001163823">
    <property type="component" value="Chromosome 6"/>
</dbReference>
<evidence type="ECO:0000313" key="2">
    <source>
        <dbReference type="Proteomes" id="UP001163823"/>
    </source>
</evidence>
<name>A0AAD7PR09_QUISA</name>
<sequence length="120" mass="13332">MGWMVDLVKGKRAATGPLLGNQSKGLKKKKRVVMEANKVDGRDVAVENKAIYILAASTLGVDPSRHTLLQKPGAIHYCNFLRYLRFTNLQGKSNMDKMMSVIVKGNGLVVFWEGKIVSQR</sequence>
<dbReference type="AlphaFoldDB" id="A0AAD7PR09"/>